<gene>
    <name evidence="1" type="ORF">Tco_0857862</name>
</gene>
<dbReference type="Proteomes" id="UP001151760">
    <property type="component" value="Unassembled WGS sequence"/>
</dbReference>
<protein>
    <submittedName>
        <fullName evidence="1">Uncharacterized protein</fullName>
    </submittedName>
</protein>
<accession>A0ABQ5B7L7</accession>
<reference evidence="1" key="1">
    <citation type="journal article" date="2022" name="Int. J. Mol. Sci.">
        <title>Draft Genome of Tanacetum Coccineum: Genomic Comparison of Closely Related Tanacetum-Family Plants.</title>
        <authorList>
            <person name="Yamashiro T."/>
            <person name="Shiraishi A."/>
            <person name="Nakayama K."/>
            <person name="Satake H."/>
        </authorList>
    </citation>
    <scope>NUCLEOTIDE SEQUENCE</scope>
</reference>
<evidence type="ECO:0000313" key="1">
    <source>
        <dbReference type="EMBL" id="GJT10820.1"/>
    </source>
</evidence>
<comment type="caution">
    <text evidence="1">The sequence shown here is derived from an EMBL/GenBank/DDBJ whole genome shotgun (WGS) entry which is preliminary data.</text>
</comment>
<keyword evidence="2" id="KW-1185">Reference proteome</keyword>
<reference evidence="1" key="2">
    <citation type="submission" date="2022-01" db="EMBL/GenBank/DDBJ databases">
        <authorList>
            <person name="Yamashiro T."/>
            <person name="Shiraishi A."/>
            <person name="Satake H."/>
            <person name="Nakayama K."/>
        </authorList>
    </citation>
    <scope>NUCLEOTIDE SEQUENCE</scope>
</reference>
<sequence length="139" mass="16008">MRAFLAAYPPVSLSPPITDLIITTCDFQKDLLDWNISPVNDGFDAKSLFNMYITKRINDKHLELLESCKLYKVEGSFQKLFPRLYAQENNKEWSEVLFSNVDDRWAWDLNGGGDFCVKDARDLVDEEDTSIFSFPVSVL</sequence>
<dbReference type="PANTHER" id="PTHR31110">
    <property type="entry name" value="PESTICIDAL CRYSTAL CRY8BA PROTEIN"/>
    <property type="match status" value="1"/>
</dbReference>
<dbReference type="PANTHER" id="PTHR31110:SF8">
    <property type="entry name" value="MAMMALIAN UNCOORDINATED HOMOLOGY 13, DOMAIN 2-RELATED"/>
    <property type="match status" value="1"/>
</dbReference>
<organism evidence="1 2">
    <name type="scientific">Tanacetum coccineum</name>
    <dbReference type="NCBI Taxonomy" id="301880"/>
    <lineage>
        <taxon>Eukaryota</taxon>
        <taxon>Viridiplantae</taxon>
        <taxon>Streptophyta</taxon>
        <taxon>Embryophyta</taxon>
        <taxon>Tracheophyta</taxon>
        <taxon>Spermatophyta</taxon>
        <taxon>Magnoliopsida</taxon>
        <taxon>eudicotyledons</taxon>
        <taxon>Gunneridae</taxon>
        <taxon>Pentapetalae</taxon>
        <taxon>asterids</taxon>
        <taxon>campanulids</taxon>
        <taxon>Asterales</taxon>
        <taxon>Asteraceae</taxon>
        <taxon>Asteroideae</taxon>
        <taxon>Anthemideae</taxon>
        <taxon>Anthemidinae</taxon>
        <taxon>Tanacetum</taxon>
    </lineage>
</organism>
<name>A0ABQ5B7L7_9ASTR</name>
<evidence type="ECO:0000313" key="2">
    <source>
        <dbReference type="Proteomes" id="UP001151760"/>
    </source>
</evidence>
<dbReference type="EMBL" id="BQNB010013018">
    <property type="protein sequence ID" value="GJT10820.1"/>
    <property type="molecule type" value="Genomic_DNA"/>
</dbReference>
<proteinExistence type="predicted"/>